<sequence length="225" mass="24345">MDQHPDITWRGSVPIASRFDDPYFSLEDGLAETGHVFLAGNGLPDRFRDGFQVAELGFGTGLNFLATWAAWKEADVAGTLRFTSFELFPMEAEDMARALSVFPDVAMLAGPLLDMRRAGGFAFEEHGVELEIIVGDARREVAAWAGSADAWYLDGFAPARNPELWEPTLLSEVARHTLAGGTAATYSAAGAVRRALSDAGFTVERCPGYGRKRHMTVARMSGGAL</sequence>
<dbReference type="AlphaFoldDB" id="A0A238J001"/>
<gene>
    <name evidence="2" type="primary">mnmC</name>
    <name evidence="2" type="ORF">BOA8489_01415</name>
</gene>
<dbReference type="NCBIfam" id="NF033855">
    <property type="entry name" value="tRNA_MNMC2"/>
    <property type="match status" value="1"/>
</dbReference>
<dbReference type="EMBL" id="FXXQ01000003">
    <property type="protein sequence ID" value="SMX23310.1"/>
    <property type="molecule type" value="Genomic_DNA"/>
</dbReference>
<dbReference type="PANTHER" id="PTHR39963">
    <property type="entry name" value="SLL0983 PROTEIN"/>
    <property type="match status" value="1"/>
</dbReference>
<feature type="domain" description="MnmC-like methyltransferase" evidence="1">
    <location>
        <begin position="120"/>
        <end position="220"/>
    </location>
</feature>
<dbReference type="InterPro" id="IPR008471">
    <property type="entry name" value="MnmC-like_methylTransf"/>
</dbReference>
<proteinExistence type="predicted"/>
<dbReference type="SUPFAM" id="SSF53335">
    <property type="entry name" value="S-adenosyl-L-methionine-dependent methyltransferases"/>
    <property type="match status" value="1"/>
</dbReference>
<dbReference type="InterPro" id="IPR029063">
    <property type="entry name" value="SAM-dependent_MTases_sf"/>
</dbReference>
<evidence type="ECO:0000259" key="1">
    <source>
        <dbReference type="Pfam" id="PF05430"/>
    </source>
</evidence>
<organism evidence="2 3">
    <name type="scientific">Boseongicola aestuarii</name>
    <dbReference type="NCBI Taxonomy" id="1470561"/>
    <lineage>
        <taxon>Bacteria</taxon>
        <taxon>Pseudomonadati</taxon>
        <taxon>Pseudomonadota</taxon>
        <taxon>Alphaproteobacteria</taxon>
        <taxon>Rhodobacterales</taxon>
        <taxon>Paracoccaceae</taxon>
        <taxon>Boseongicola</taxon>
    </lineage>
</organism>
<dbReference type="Proteomes" id="UP000201838">
    <property type="component" value="Unassembled WGS sequence"/>
</dbReference>
<dbReference type="OrthoDB" id="9786494at2"/>
<dbReference type="PANTHER" id="PTHR39963:SF1">
    <property type="entry name" value="MNMC-LIKE METHYLTRANSFERASE DOMAIN-CONTAINING PROTEIN"/>
    <property type="match status" value="1"/>
</dbReference>
<protein>
    <submittedName>
        <fullName evidence="2">tRNA 5-methylaminomethyl-2-thiouridine biosynthesis bifunctional protein MnmC</fullName>
    </submittedName>
</protein>
<dbReference type="Gene3D" id="3.40.50.150">
    <property type="entry name" value="Vaccinia Virus protein VP39"/>
    <property type="match status" value="1"/>
</dbReference>
<dbReference type="Pfam" id="PF05430">
    <property type="entry name" value="Methyltransf_30"/>
    <property type="match status" value="1"/>
</dbReference>
<evidence type="ECO:0000313" key="3">
    <source>
        <dbReference type="Proteomes" id="UP000201838"/>
    </source>
</evidence>
<keyword evidence="3" id="KW-1185">Reference proteome</keyword>
<name>A0A238J001_9RHOB</name>
<dbReference type="RefSeq" id="WP_093973280.1">
    <property type="nucleotide sequence ID" value="NZ_FXXQ01000003.1"/>
</dbReference>
<dbReference type="GO" id="GO:0004808">
    <property type="term" value="F:tRNA (5-methylaminomethyl-2-thiouridylate)(34)-methyltransferase activity"/>
    <property type="evidence" value="ECO:0007669"/>
    <property type="project" value="InterPro"/>
</dbReference>
<dbReference type="GO" id="GO:0016645">
    <property type="term" value="F:oxidoreductase activity, acting on the CH-NH group of donors"/>
    <property type="evidence" value="ECO:0007669"/>
    <property type="project" value="InterPro"/>
</dbReference>
<dbReference type="InterPro" id="IPR047785">
    <property type="entry name" value="tRNA_MNMC2"/>
</dbReference>
<accession>A0A238J001</accession>
<reference evidence="2 3" key="1">
    <citation type="submission" date="2017-05" db="EMBL/GenBank/DDBJ databases">
        <authorList>
            <person name="Song R."/>
            <person name="Chenine A.L."/>
            <person name="Ruprecht R.M."/>
        </authorList>
    </citation>
    <scope>NUCLEOTIDE SEQUENCE [LARGE SCALE GENOMIC DNA]</scope>
    <source>
        <strain evidence="2 3">CECT 8489</strain>
    </source>
</reference>
<evidence type="ECO:0000313" key="2">
    <source>
        <dbReference type="EMBL" id="SMX23310.1"/>
    </source>
</evidence>